<dbReference type="AlphaFoldDB" id="A0A1V1PHT0"/>
<dbReference type="PANTHER" id="PTHR35936:SF17">
    <property type="entry name" value="ARGININE-BINDING EXTRACELLULAR PROTEIN ARTP"/>
    <property type="match status" value="1"/>
</dbReference>
<organism evidence="4 5">
    <name type="scientific">Candidatus Magnetoglobus multicellularis str. Araruama</name>
    <dbReference type="NCBI Taxonomy" id="890399"/>
    <lineage>
        <taxon>Bacteria</taxon>
        <taxon>Pseudomonadati</taxon>
        <taxon>Thermodesulfobacteriota</taxon>
        <taxon>Desulfobacteria</taxon>
        <taxon>Desulfobacterales</taxon>
        <taxon>Desulfobacteraceae</taxon>
        <taxon>Candidatus Magnetoglobus</taxon>
    </lineage>
</organism>
<dbReference type="GO" id="GO:0015276">
    <property type="term" value="F:ligand-gated monoatomic ion channel activity"/>
    <property type="evidence" value="ECO:0007669"/>
    <property type="project" value="InterPro"/>
</dbReference>
<dbReference type="Pfam" id="PF00497">
    <property type="entry name" value="SBP_bac_3"/>
    <property type="match status" value="1"/>
</dbReference>
<keyword evidence="1" id="KW-0732">Signal</keyword>
<evidence type="ECO:0000259" key="2">
    <source>
        <dbReference type="SMART" id="SM00062"/>
    </source>
</evidence>
<dbReference type="Proteomes" id="UP000189670">
    <property type="component" value="Unassembled WGS sequence"/>
</dbReference>
<dbReference type="PANTHER" id="PTHR35936">
    <property type="entry name" value="MEMBRANE-BOUND LYTIC MUREIN TRANSGLYCOSYLASE F"/>
    <property type="match status" value="1"/>
</dbReference>
<evidence type="ECO:0000313" key="4">
    <source>
        <dbReference type="EMBL" id="ETR74303.1"/>
    </source>
</evidence>
<reference evidence="5" key="1">
    <citation type="submission" date="2012-11" db="EMBL/GenBank/DDBJ databases">
        <authorList>
            <person name="Lucero-Rivera Y.E."/>
            <person name="Tovar-Ramirez D."/>
        </authorList>
    </citation>
    <scope>NUCLEOTIDE SEQUENCE [LARGE SCALE GENOMIC DNA]</scope>
    <source>
        <strain evidence="5">Araruama</strain>
    </source>
</reference>
<sequence>MYLTPGIRQEKLQEETMKKAAILCITMCFILGISSVNGEEPSYEILTGGSPVLQRIKDSKTIRVGVNPNFKPFSFIENNKRVGVDIDMANRLADQLGVSCELVVPKKFSDLIPMLKKGHIDIVMADMTKTFARSKEINFSTSYFKTGLSIMINKVKAGKDHIPLDMSYENFISKLKRNNKEEGLIIALTRGKAPARIVPNYFSQAQVQYYQTNEKAAQAVLDAKAHIMIHDELFLKVWVNDNRKKTLYKVVVFPEPFKVDYYAFAIPKGNQEWLNMLNVFVMEIQTSGYFNALLDKYME</sequence>
<dbReference type="SMART" id="SM00079">
    <property type="entry name" value="PBPe"/>
    <property type="match status" value="1"/>
</dbReference>
<evidence type="ECO:0000256" key="1">
    <source>
        <dbReference type="ARBA" id="ARBA00022729"/>
    </source>
</evidence>
<dbReference type="EMBL" id="ATBP01000012">
    <property type="protein sequence ID" value="ETR74303.1"/>
    <property type="molecule type" value="Genomic_DNA"/>
</dbReference>
<dbReference type="CDD" id="cd13530">
    <property type="entry name" value="PBP2_peptides_like"/>
    <property type="match status" value="1"/>
</dbReference>
<feature type="domain" description="Solute-binding protein family 3/N-terminal" evidence="2">
    <location>
        <begin position="61"/>
        <end position="299"/>
    </location>
</feature>
<dbReference type="SUPFAM" id="SSF53850">
    <property type="entry name" value="Periplasmic binding protein-like II"/>
    <property type="match status" value="1"/>
</dbReference>
<dbReference type="InterPro" id="IPR001320">
    <property type="entry name" value="Iontro_rcpt_C"/>
</dbReference>
<name>A0A1V1PHT0_9BACT</name>
<dbReference type="GO" id="GO:0016020">
    <property type="term" value="C:membrane"/>
    <property type="evidence" value="ECO:0007669"/>
    <property type="project" value="InterPro"/>
</dbReference>
<dbReference type="SMART" id="SM00062">
    <property type="entry name" value="PBPb"/>
    <property type="match status" value="1"/>
</dbReference>
<proteinExistence type="predicted"/>
<comment type="caution">
    <text evidence="4">The sequence shown here is derived from an EMBL/GenBank/DDBJ whole genome shotgun (WGS) entry which is preliminary data.</text>
</comment>
<protein>
    <submittedName>
        <fullName evidence="4">Glutamine transport system substrate-binding protein</fullName>
    </submittedName>
</protein>
<dbReference type="Gene3D" id="3.40.190.10">
    <property type="entry name" value="Periplasmic binding protein-like II"/>
    <property type="match status" value="2"/>
</dbReference>
<feature type="domain" description="Ionotropic glutamate receptor C-terminal" evidence="3">
    <location>
        <begin position="61"/>
        <end position="298"/>
    </location>
</feature>
<evidence type="ECO:0000259" key="3">
    <source>
        <dbReference type="SMART" id="SM00079"/>
    </source>
</evidence>
<gene>
    <name evidence="4" type="ORF">OMM_00304</name>
</gene>
<accession>A0A1V1PHT0</accession>
<evidence type="ECO:0000313" key="5">
    <source>
        <dbReference type="Proteomes" id="UP000189670"/>
    </source>
</evidence>
<dbReference type="InterPro" id="IPR001638">
    <property type="entry name" value="Solute-binding_3/MltF_N"/>
</dbReference>